<evidence type="ECO:0000313" key="3">
    <source>
        <dbReference type="Proteomes" id="UP000499080"/>
    </source>
</evidence>
<feature type="non-terminal residue" evidence="1">
    <location>
        <position position="1"/>
    </location>
</feature>
<sequence length="34" mass="3618">GPLKEYITADKEEAAASGCPVNIPTAHYSKDLPM</sequence>
<reference evidence="1 3" key="1">
    <citation type="journal article" date="2019" name="Sci. Rep.">
        <title>Orb-weaving spider Araneus ventricosus genome elucidates the spidroin gene catalogue.</title>
        <authorList>
            <person name="Kono N."/>
            <person name="Nakamura H."/>
            <person name="Ohtoshi R."/>
            <person name="Moran D.A.P."/>
            <person name="Shinohara A."/>
            <person name="Yoshida Y."/>
            <person name="Fujiwara M."/>
            <person name="Mori M."/>
            <person name="Tomita M."/>
            <person name="Arakawa K."/>
        </authorList>
    </citation>
    <scope>NUCLEOTIDE SEQUENCE [LARGE SCALE GENOMIC DNA]</scope>
</reference>
<keyword evidence="3" id="KW-1185">Reference proteome</keyword>
<protein>
    <submittedName>
        <fullName evidence="1">Uncharacterized protein</fullName>
    </submittedName>
</protein>
<proteinExistence type="predicted"/>
<name>A0A4Y2JKR1_ARAVE</name>
<gene>
    <name evidence="2" type="ORF">AVEN_250156_1</name>
    <name evidence="1" type="ORF">AVEN_5737_1</name>
</gene>
<accession>A0A4Y2JKR1</accession>
<organism evidence="1 3">
    <name type="scientific">Araneus ventricosus</name>
    <name type="common">Orbweaver spider</name>
    <name type="synonym">Epeira ventricosa</name>
    <dbReference type="NCBI Taxonomy" id="182803"/>
    <lineage>
        <taxon>Eukaryota</taxon>
        <taxon>Metazoa</taxon>
        <taxon>Ecdysozoa</taxon>
        <taxon>Arthropoda</taxon>
        <taxon>Chelicerata</taxon>
        <taxon>Arachnida</taxon>
        <taxon>Araneae</taxon>
        <taxon>Araneomorphae</taxon>
        <taxon>Entelegynae</taxon>
        <taxon>Araneoidea</taxon>
        <taxon>Araneidae</taxon>
        <taxon>Araneus</taxon>
    </lineage>
</organism>
<evidence type="ECO:0000313" key="2">
    <source>
        <dbReference type="EMBL" id="GBM89745.1"/>
    </source>
</evidence>
<comment type="caution">
    <text evidence="1">The sequence shown here is derived from an EMBL/GenBank/DDBJ whole genome shotgun (WGS) entry which is preliminary data.</text>
</comment>
<dbReference type="EMBL" id="BGPR01190444">
    <property type="protein sequence ID" value="GBM89745.1"/>
    <property type="molecule type" value="Genomic_DNA"/>
</dbReference>
<dbReference type="AlphaFoldDB" id="A0A4Y2JKR1"/>
<dbReference type="Proteomes" id="UP000499080">
    <property type="component" value="Unassembled WGS sequence"/>
</dbReference>
<dbReference type="EMBL" id="BGPR01190442">
    <property type="protein sequence ID" value="GBM89736.1"/>
    <property type="molecule type" value="Genomic_DNA"/>
</dbReference>
<evidence type="ECO:0000313" key="1">
    <source>
        <dbReference type="EMBL" id="GBM89736.1"/>
    </source>
</evidence>